<evidence type="ECO:0000256" key="1">
    <source>
        <dbReference type="ARBA" id="ARBA00005889"/>
    </source>
</evidence>
<gene>
    <name evidence="9" type="ORF">Sjap_018166</name>
</gene>
<comment type="caution">
    <text evidence="9">The sequence shown here is derived from an EMBL/GenBank/DDBJ whole genome shotgun (WGS) entry which is preliminary data.</text>
</comment>
<dbReference type="PROSITE" id="PS50966">
    <property type="entry name" value="ZF_SWIM"/>
    <property type="match status" value="1"/>
</dbReference>
<evidence type="ECO:0000256" key="2">
    <source>
        <dbReference type="ARBA" id="ARBA00022723"/>
    </source>
</evidence>
<dbReference type="InterPro" id="IPR031052">
    <property type="entry name" value="FHY3/FAR1"/>
</dbReference>
<comment type="subcellular location">
    <subcellularLocation>
        <location evidence="6">Nucleus</location>
    </subcellularLocation>
</comment>
<proteinExistence type="inferred from homology"/>
<evidence type="ECO:0000256" key="3">
    <source>
        <dbReference type="ARBA" id="ARBA00022771"/>
    </source>
</evidence>
<evidence type="ECO:0000313" key="10">
    <source>
        <dbReference type="Proteomes" id="UP001417504"/>
    </source>
</evidence>
<evidence type="ECO:0000256" key="6">
    <source>
        <dbReference type="RuleBase" id="RU367018"/>
    </source>
</evidence>
<evidence type="ECO:0000256" key="5">
    <source>
        <dbReference type="PROSITE-ProRule" id="PRU00325"/>
    </source>
</evidence>
<accession>A0AAP0I7G6</accession>
<keyword evidence="4 6" id="KW-0862">Zinc</keyword>
<dbReference type="InterPro" id="IPR007527">
    <property type="entry name" value="Znf_SWIM"/>
</dbReference>
<evidence type="ECO:0000256" key="4">
    <source>
        <dbReference type="ARBA" id="ARBA00022833"/>
    </source>
</evidence>
<dbReference type="EMBL" id="JBBNAE010000007">
    <property type="protein sequence ID" value="KAK9110106.1"/>
    <property type="molecule type" value="Genomic_DNA"/>
</dbReference>
<feature type="domain" description="SWIM-type" evidence="8">
    <location>
        <begin position="57"/>
        <end position="93"/>
    </location>
</feature>
<reference evidence="9 10" key="1">
    <citation type="submission" date="2024-01" db="EMBL/GenBank/DDBJ databases">
        <title>Genome assemblies of Stephania.</title>
        <authorList>
            <person name="Yang L."/>
        </authorList>
    </citation>
    <scope>NUCLEOTIDE SEQUENCE [LARGE SCALE GENOMIC DNA]</scope>
    <source>
        <strain evidence="9">QJT</strain>
        <tissue evidence="9">Leaf</tissue>
    </source>
</reference>
<evidence type="ECO:0000313" key="9">
    <source>
        <dbReference type="EMBL" id="KAK9110106.1"/>
    </source>
</evidence>
<dbReference type="PANTHER" id="PTHR31669:SF251">
    <property type="entry name" value="PROTEIN FAR1-RELATED SEQUENCE"/>
    <property type="match status" value="1"/>
</dbReference>
<dbReference type="PANTHER" id="PTHR31669">
    <property type="entry name" value="PROTEIN FAR1-RELATED SEQUENCE 10-RELATED"/>
    <property type="match status" value="1"/>
</dbReference>
<keyword evidence="3 5" id="KW-0863">Zinc-finger</keyword>
<keyword evidence="2 6" id="KW-0479">Metal-binding</keyword>
<organism evidence="9 10">
    <name type="scientific">Stephania japonica</name>
    <dbReference type="NCBI Taxonomy" id="461633"/>
    <lineage>
        <taxon>Eukaryota</taxon>
        <taxon>Viridiplantae</taxon>
        <taxon>Streptophyta</taxon>
        <taxon>Embryophyta</taxon>
        <taxon>Tracheophyta</taxon>
        <taxon>Spermatophyta</taxon>
        <taxon>Magnoliopsida</taxon>
        <taxon>Ranunculales</taxon>
        <taxon>Menispermaceae</taxon>
        <taxon>Menispermoideae</taxon>
        <taxon>Cissampelideae</taxon>
        <taxon>Stephania</taxon>
    </lineage>
</organism>
<feature type="region of interest" description="Disordered" evidence="7">
    <location>
        <begin position="173"/>
        <end position="205"/>
    </location>
</feature>
<dbReference type="SMART" id="SM00575">
    <property type="entry name" value="ZnF_PMZ"/>
    <property type="match status" value="1"/>
</dbReference>
<comment type="function">
    <text evidence="6">Putative transcription activator involved in regulating light control of development.</text>
</comment>
<sequence>MRVFYTNKMFKKFHEQRNRMFNCKVVGVMRGIDHLTTYDVRDITIPSSLHESPKRVYQVVYHEAREEVKCICRSYESCGILCCHALCVFYDRDVMEILAKYIMDRWRKDLKRKYAREKMILELDNSATTVMERHDAIIIMCNHLAKLGSTSSKKLKMVYEGVKQLQKDLIDTNDDEESTIPSTQASSKTKRIVNDLVSKKHRGRP</sequence>
<keyword evidence="6" id="KW-0539">Nucleus</keyword>
<dbReference type="InterPro" id="IPR006564">
    <property type="entry name" value="Znf_PMZ"/>
</dbReference>
<dbReference type="GO" id="GO:0006355">
    <property type="term" value="P:regulation of DNA-templated transcription"/>
    <property type="evidence" value="ECO:0007669"/>
    <property type="project" value="UniProtKB-UniRule"/>
</dbReference>
<name>A0AAP0I7G6_9MAGN</name>
<keyword evidence="10" id="KW-1185">Reference proteome</keyword>
<dbReference type="AlphaFoldDB" id="A0AAP0I7G6"/>
<protein>
    <recommendedName>
        <fullName evidence="6">Protein FAR1-RELATED SEQUENCE</fullName>
    </recommendedName>
</protein>
<evidence type="ECO:0000256" key="7">
    <source>
        <dbReference type="SAM" id="MobiDB-lite"/>
    </source>
</evidence>
<dbReference type="Proteomes" id="UP001417504">
    <property type="component" value="Unassembled WGS sequence"/>
</dbReference>
<dbReference type="GO" id="GO:0008270">
    <property type="term" value="F:zinc ion binding"/>
    <property type="evidence" value="ECO:0007669"/>
    <property type="project" value="UniProtKB-UniRule"/>
</dbReference>
<evidence type="ECO:0000259" key="8">
    <source>
        <dbReference type="PROSITE" id="PS50966"/>
    </source>
</evidence>
<comment type="similarity">
    <text evidence="1 6">Belongs to the FHY3/FAR1 family.</text>
</comment>
<dbReference type="GO" id="GO:0005634">
    <property type="term" value="C:nucleus"/>
    <property type="evidence" value="ECO:0007669"/>
    <property type="project" value="UniProtKB-SubCell"/>
</dbReference>